<dbReference type="Pfam" id="PF08448">
    <property type="entry name" value="PAS_4"/>
    <property type="match status" value="1"/>
</dbReference>
<proteinExistence type="predicted"/>
<dbReference type="InterPro" id="IPR001610">
    <property type="entry name" value="PAC"/>
</dbReference>
<dbReference type="InterPro" id="IPR003661">
    <property type="entry name" value="HisK_dim/P_dom"/>
</dbReference>
<dbReference type="SUPFAM" id="SSF47384">
    <property type="entry name" value="Homodimeric domain of signal transducing histidine kinase"/>
    <property type="match status" value="1"/>
</dbReference>
<dbReference type="RefSeq" id="WP_005994800.1">
    <property type="nucleotide sequence ID" value="NZ_AEQV01000130.1"/>
</dbReference>
<reference evidence="4 5" key="1">
    <citation type="journal article" date="2011" name="BMC Genomics">
        <title>Comparative genomics reveals diversity among xanthomonads infecting tomato and pepper.</title>
        <authorList>
            <person name="Potnis N."/>
            <person name="Krasileva K."/>
            <person name="Chow V."/>
            <person name="Almeida N.F."/>
            <person name="Patil P.B."/>
            <person name="Ryan R.P."/>
            <person name="Sharlach M."/>
            <person name="Behlau F."/>
            <person name="Dow J.M."/>
            <person name="Momol M.T."/>
            <person name="White F.F."/>
            <person name="Preston J.F."/>
            <person name="Vinatzer B.A."/>
            <person name="Koebnik R."/>
            <person name="Setubal J.C."/>
            <person name="Norman D.J."/>
            <person name="Staskawicz B.J."/>
            <person name="Jones J.B."/>
        </authorList>
    </citation>
    <scope>NUCLEOTIDE SEQUENCE [LARGE SCALE GENOMIC DNA]</scope>
    <source>
        <strain evidence="4 5">ATCC 35937</strain>
    </source>
</reference>
<dbReference type="InterPro" id="IPR011006">
    <property type="entry name" value="CheY-like_superfamily"/>
</dbReference>
<sequence>MCPLSTRHGRHHVSTAHPAIEPSGLEFMSGGGVMGAAIRAHDWGATPLGDPHTWPQSLRSALSMMLNAKLLGAVLWGPQLRLFYNDVYLQSLGDRHPSALGQPVAEVWGDTYAPLADDFAQVMRSGEGYGQGVISLPMLRNGAYETTYWNATASPIRGEDGSIVGLLNIAIETTAQVAAERDRAIQNAMLSNANTHLVHEVVSRTSERDRALEAETIARRNAERVQLALAAGAIIGTWIWDLPNDAFSVDEAFAETFGFEPSISRTGLPLEQVIATVHPDDRDGLRAAISKALARGGAYAHQYRVKRRDGNYYWLEANGRVEHAPDGTPLRFPGVLLDIDARHALSEERDRALAALRDLSETLEQRVTARTRELMVAEEALRQSQKMEAVGQLTGGLAHDFNNLLAGVSGALELMTLRMEQQRFAELPRYLGIAQSATTRAAALTHRLLAFARRQTLLPKPTDVGQLIVDILELVQRTVGPGIHVDYTPNAALWPALVDASQLENALLNLCINARDAMPDGGRLHIETGNHWIDHELARQLGMRQGPYLWLCVGDTGTGMPPDVVARAFDPFFTTKPLGEGTGLGLSMIYGFAKQSGGQVRIQSEVGKGSRVCLYLPRHLGDAMQPDAHEDPLQLTPTDAGETVLIVDDEPSIRLLLAEVLQELGYSVVEAGDSVAGLGLLQSDARIDLLISDVGLPGGMNGRQMADAGRAHRPGLKVLFITGFAENALLDDRHLEAGMAVLTKPFSVRVLTARVRELIATQG</sequence>
<dbReference type="InterPro" id="IPR036097">
    <property type="entry name" value="HisK_dim/P_sf"/>
</dbReference>
<dbReference type="eggNOG" id="COG0784">
    <property type="taxonomic scope" value="Bacteria"/>
</dbReference>
<dbReference type="NCBIfam" id="TIGR00229">
    <property type="entry name" value="sensory_box"/>
    <property type="match status" value="1"/>
</dbReference>
<keyword evidence="3" id="KW-0597">Phosphoprotein</keyword>
<keyword evidence="4" id="KW-0418">Kinase</keyword>
<dbReference type="Proteomes" id="UP000003299">
    <property type="component" value="Unassembled WGS sequence"/>
</dbReference>
<organism evidence="4 5">
    <name type="scientific">Xanthomonas vesicatoria ATCC 35937</name>
    <dbReference type="NCBI Taxonomy" id="925775"/>
    <lineage>
        <taxon>Bacteria</taxon>
        <taxon>Pseudomonadati</taxon>
        <taxon>Pseudomonadota</taxon>
        <taxon>Gammaproteobacteria</taxon>
        <taxon>Lysobacterales</taxon>
        <taxon>Lysobacteraceae</taxon>
        <taxon>Xanthomonas</taxon>
    </lineage>
</organism>
<evidence type="ECO:0000313" key="4">
    <source>
        <dbReference type="EMBL" id="EGD08402.1"/>
    </source>
</evidence>
<dbReference type="CDD" id="cd18161">
    <property type="entry name" value="REC_hyHK_blue-like"/>
    <property type="match status" value="1"/>
</dbReference>
<evidence type="ECO:0000256" key="1">
    <source>
        <dbReference type="ARBA" id="ARBA00000085"/>
    </source>
</evidence>
<dbReference type="EC" id="2.7.13.3" evidence="2"/>
<dbReference type="SMART" id="SM00086">
    <property type="entry name" value="PAC"/>
    <property type="match status" value="1"/>
</dbReference>
<dbReference type="GO" id="GO:0000155">
    <property type="term" value="F:phosphorelay sensor kinase activity"/>
    <property type="evidence" value="ECO:0007669"/>
    <property type="project" value="InterPro"/>
</dbReference>
<dbReference type="Pfam" id="PF00512">
    <property type="entry name" value="HisKA"/>
    <property type="match status" value="1"/>
</dbReference>
<dbReference type="InterPro" id="IPR035965">
    <property type="entry name" value="PAS-like_dom_sf"/>
</dbReference>
<keyword evidence="4" id="KW-0808">Transferase</keyword>
<gene>
    <name evidence="4" type="ORF">XVE_3378</name>
</gene>
<evidence type="ECO:0000256" key="2">
    <source>
        <dbReference type="ARBA" id="ARBA00012438"/>
    </source>
</evidence>
<dbReference type="PRINTS" id="PR00344">
    <property type="entry name" value="BCTRLSENSOR"/>
</dbReference>
<dbReference type="Gene3D" id="3.30.450.20">
    <property type="entry name" value="PAS domain"/>
    <property type="match status" value="2"/>
</dbReference>
<dbReference type="PANTHER" id="PTHR43065:SF42">
    <property type="entry name" value="TWO-COMPONENT SENSOR PPRA"/>
    <property type="match status" value="1"/>
</dbReference>
<dbReference type="PROSITE" id="PS50110">
    <property type="entry name" value="RESPONSE_REGULATORY"/>
    <property type="match status" value="1"/>
</dbReference>
<dbReference type="SMART" id="SM00388">
    <property type="entry name" value="HisKA"/>
    <property type="match status" value="1"/>
</dbReference>
<dbReference type="SUPFAM" id="SSF55874">
    <property type="entry name" value="ATPase domain of HSP90 chaperone/DNA topoisomerase II/histidine kinase"/>
    <property type="match status" value="1"/>
</dbReference>
<dbReference type="Gene3D" id="3.30.565.10">
    <property type="entry name" value="Histidine kinase-like ATPase, C-terminal domain"/>
    <property type="match status" value="1"/>
</dbReference>
<dbReference type="Pfam" id="PF08447">
    <property type="entry name" value="PAS_3"/>
    <property type="match status" value="1"/>
</dbReference>
<dbReference type="InterPro" id="IPR036890">
    <property type="entry name" value="HATPase_C_sf"/>
</dbReference>
<dbReference type="Gene3D" id="3.40.50.2300">
    <property type="match status" value="1"/>
</dbReference>
<dbReference type="SMART" id="SM00387">
    <property type="entry name" value="HATPase_c"/>
    <property type="match status" value="1"/>
</dbReference>
<dbReference type="InterPro" id="IPR003594">
    <property type="entry name" value="HATPase_dom"/>
</dbReference>
<dbReference type="InterPro" id="IPR000700">
    <property type="entry name" value="PAS-assoc_C"/>
</dbReference>
<comment type="caution">
    <text evidence="4">The sequence shown here is derived from an EMBL/GenBank/DDBJ whole genome shotgun (WGS) entry which is preliminary data.</text>
</comment>
<dbReference type="InterPro" id="IPR001789">
    <property type="entry name" value="Sig_transdc_resp-reg_receiver"/>
</dbReference>
<dbReference type="InterPro" id="IPR013655">
    <property type="entry name" value="PAS_fold_3"/>
</dbReference>
<dbReference type="InterPro" id="IPR013656">
    <property type="entry name" value="PAS_4"/>
</dbReference>
<dbReference type="PANTHER" id="PTHR43065">
    <property type="entry name" value="SENSOR HISTIDINE KINASE"/>
    <property type="match status" value="1"/>
</dbReference>
<dbReference type="CDD" id="cd00130">
    <property type="entry name" value="PAS"/>
    <property type="match status" value="1"/>
</dbReference>
<dbReference type="SUPFAM" id="SSF52172">
    <property type="entry name" value="CheY-like"/>
    <property type="match status" value="1"/>
</dbReference>
<comment type="catalytic activity">
    <reaction evidence="1">
        <text>ATP + protein L-histidine = ADP + protein N-phospho-L-histidine.</text>
        <dbReference type="EC" id="2.7.13.3"/>
    </reaction>
</comment>
<dbReference type="InterPro" id="IPR004358">
    <property type="entry name" value="Sig_transdc_His_kin-like_C"/>
</dbReference>
<dbReference type="GeneID" id="46982265"/>
<dbReference type="PROSITE" id="PS50109">
    <property type="entry name" value="HIS_KIN"/>
    <property type="match status" value="1"/>
</dbReference>
<dbReference type="Pfam" id="PF02518">
    <property type="entry name" value="HATPase_c"/>
    <property type="match status" value="1"/>
</dbReference>
<dbReference type="eggNOG" id="COG4191">
    <property type="taxonomic scope" value="Bacteria"/>
</dbReference>
<evidence type="ECO:0000313" key="5">
    <source>
        <dbReference type="Proteomes" id="UP000003299"/>
    </source>
</evidence>
<dbReference type="PROSITE" id="PS50113">
    <property type="entry name" value="PAC"/>
    <property type="match status" value="1"/>
</dbReference>
<dbReference type="SUPFAM" id="SSF55785">
    <property type="entry name" value="PYP-like sensor domain (PAS domain)"/>
    <property type="match status" value="2"/>
</dbReference>
<dbReference type="InterPro" id="IPR000014">
    <property type="entry name" value="PAS"/>
</dbReference>
<dbReference type="AlphaFoldDB" id="F0BGK2"/>
<dbReference type="Gene3D" id="1.10.287.130">
    <property type="match status" value="1"/>
</dbReference>
<dbReference type="SMART" id="SM00448">
    <property type="entry name" value="REC"/>
    <property type="match status" value="1"/>
</dbReference>
<dbReference type="KEGG" id="xve:BJD12_12930"/>
<dbReference type="CDD" id="cd00082">
    <property type="entry name" value="HisKA"/>
    <property type="match status" value="1"/>
</dbReference>
<name>F0BGK2_9XANT</name>
<dbReference type="EMBL" id="AEQV01000130">
    <property type="protein sequence ID" value="EGD08402.1"/>
    <property type="molecule type" value="Genomic_DNA"/>
</dbReference>
<accession>F0BGK2</accession>
<protein>
    <recommendedName>
        <fullName evidence="2">histidine kinase</fullName>
        <ecNumber evidence="2">2.7.13.3</ecNumber>
    </recommendedName>
</protein>
<evidence type="ECO:0000256" key="3">
    <source>
        <dbReference type="ARBA" id="ARBA00022553"/>
    </source>
</evidence>
<dbReference type="InterPro" id="IPR005467">
    <property type="entry name" value="His_kinase_dom"/>
</dbReference>
<dbReference type="Pfam" id="PF00072">
    <property type="entry name" value="Response_reg"/>
    <property type="match status" value="1"/>
</dbReference>